<reference evidence="6 7" key="1">
    <citation type="submission" date="2022-01" db="EMBL/GenBank/DDBJ databases">
        <authorList>
            <person name="Won M."/>
            <person name="Kim S.-J."/>
            <person name="Kwon S.-W."/>
        </authorList>
    </citation>
    <scope>NUCLEOTIDE SEQUENCE [LARGE SCALE GENOMIC DNA]</scope>
    <source>
        <strain evidence="6 7">KCTC 23505</strain>
    </source>
</reference>
<evidence type="ECO:0000256" key="3">
    <source>
        <dbReference type="ARBA" id="ARBA00022989"/>
    </source>
</evidence>
<protein>
    <submittedName>
        <fullName evidence="6">DUF1656 domain-containing protein</fullName>
    </submittedName>
</protein>
<keyword evidence="7" id="KW-1185">Reference proteome</keyword>
<evidence type="ECO:0000256" key="5">
    <source>
        <dbReference type="SAM" id="Phobius"/>
    </source>
</evidence>
<evidence type="ECO:0000313" key="7">
    <source>
        <dbReference type="Proteomes" id="UP001521209"/>
    </source>
</evidence>
<evidence type="ECO:0000256" key="4">
    <source>
        <dbReference type="ARBA" id="ARBA00023136"/>
    </source>
</evidence>
<gene>
    <name evidence="6" type="ORF">L2A60_00135</name>
</gene>
<dbReference type="Pfam" id="PF07869">
    <property type="entry name" value="DUF1656"/>
    <property type="match status" value="1"/>
</dbReference>
<dbReference type="RefSeq" id="WP_235702336.1">
    <property type="nucleotide sequence ID" value="NZ_JAKGBZ010000001.1"/>
</dbReference>
<evidence type="ECO:0000313" key="6">
    <source>
        <dbReference type="EMBL" id="MCF3945095.1"/>
    </source>
</evidence>
<sequence>MTFLPHLAEFSIFGIGIEPAVPMLLLAVAIADVLRRVLTRLGFDRMVWNWPLFMFAVFGCIAGGLILAMPLI</sequence>
<dbReference type="InterPro" id="IPR012451">
    <property type="entry name" value="DUF1656"/>
</dbReference>
<feature type="transmembrane region" description="Helical" evidence="5">
    <location>
        <begin position="46"/>
        <end position="69"/>
    </location>
</feature>
<keyword evidence="4 5" id="KW-0472">Membrane</keyword>
<proteinExistence type="predicted"/>
<organism evidence="6 7">
    <name type="scientific">Acidiphilium iwatense</name>
    <dbReference type="NCBI Taxonomy" id="768198"/>
    <lineage>
        <taxon>Bacteria</taxon>
        <taxon>Pseudomonadati</taxon>
        <taxon>Pseudomonadota</taxon>
        <taxon>Alphaproteobacteria</taxon>
        <taxon>Acetobacterales</taxon>
        <taxon>Acidocellaceae</taxon>
        <taxon>Acidiphilium</taxon>
    </lineage>
</organism>
<keyword evidence="1" id="KW-1003">Cell membrane</keyword>
<evidence type="ECO:0000256" key="1">
    <source>
        <dbReference type="ARBA" id="ARBA00022475"/>
    </source>
</evidence>
<comment type="caution">
    <text evidence="6">The sequence shown here is derived from an EMBL/GenBank/DDBJ whole genome shotgun (WGS) entry which is preliminary data.</text>
</comment>
<feature type="transmembrane region" description="Helical" evidence="5">
    <location>
        <begin position="12"/>
        <end position="34"/>
    </location>
</feature>
<name>A0ABS9DSD0_9PROT</name>
<keyword evidence="2 5" id="KW-0812">Transmembrane</keyword>
<keyword evidence="3 5" id="KW-1133">Transmembrane helix</keyword>
<accession>A0ABS9DSD0</accession>
<evidence type="ECO:0000256" key="2">
    <source>
        <dbReference type="ARBA" id="ARBA00022692"/>
    </source>
</evidence>
<dbReference type="Proteomes" id="UP001521209">
    <property type="component" value="Unassembled WGS sequence"/>
</dbReference>
<dbReference type="EMBL" id="JAKGBZ010000001">
    <property type="protein sequence ID" value="MCF3945095.1"/>
    <property type="molecule type" value="Genomic_DNA"/>
</dbReference>